<dbReference type="GO" id="GO:0005524">
    <property type="term" value="F:ATP binding"/>
    <property type="evidence" value="ECO:0007669"/>
    <property type="project" value="UniProtKB-KW"/>
</dbReference>
<dbReference type="InterPro" id="IPR015854">
    <property type="entry name" value="ABC_transpr_LolD-like"/>
</dbReference>
<sequence>MTGPVLAARGIRKSYGRGASRFDALDGVSVEITAGESLAIVGKSGSGKSTLMHLLALLDRPDEGALMVGGTDATKLNVR</sequence>
<accession>A0A1G9H9M8</accession>
<dbReference type="STRING" id="386301.SAMN05216282_12813"/>
<organism evidence="2 3">
    <name type="scientific">Cryobacterium psychrotolerans</name>
    <dbReference type="NCBI Taxonomy" id="386301"/>
    <lineage>
        <taxon>Bacteria</taxon>
        <taxon>Bacillati</taxon>
        <taxon>Actinomycetota</taxon>
        <taxon>Actinomycetes</taxon>
        <taxon>Micrococcales</taxon>
        <taxon>Microbacteriaceae</taxon>
        <taxon>Cryobacterium</taxon>
    </lineage>
</organism>
<evidence type="ECO:0000313" key="3">
    <source>
        <dbReference type="Proteomes" id="UP000198701"/>
    </source>
</evidence>
<gene>
    <name evidence="2" type="ORF">SAMN05216282_12813</name>
</gene>
<dbReference type="AlphaFoldDB" id="A0A1G9H9M8"/>
<reference evidence="2 3" key="1">
    <citation type="submission" date="2016-10" db="EMBL/GenBank/DDBJ databases">
        <authorList>
            <person name="de Groot N.N."/>
        </authorList>
    </citation>
    <scope>NUCLEOTIDE SEQUENCE [LARGE SCALE GENOMIC DNA]</scope>
    <source>
        <strain evidence="2 3">CGMCC 1.5382</strain>
    </source>
</reference>
<dbReference type="GO" id="GO:0022857">
    <property type="term" value="F:transmembrane transporter activity"/>
    <property type="evidence" value="ECO:0007669"/>
    <property type="project" value="TreeGrafter"/>
</dbReference>
<evidence type="ECO:0000313" key="2">
    <source>
        <dbReference type="EMBL" id="SDL09589.1"/>
    </source>
</evidence>
<dbReference type="InterPro" id="IPR027417">
    <property type="entry name" value="P-loop_NTPase"/>
</dbReference>
<dbReference type="Proteomes" id="UP000198701">
    <property type="component" value="Unassembled WGS sequence"/>
</dbReference>
<dbReference type="GO" id="GO:0005886">
    <property type="term" value="C:plasma membrane"/>
    <property type="evidence" value="ECO:0007669"/>
    <property type="project" value="TreeGrafter"/>
</dbReference>
<dbReference type="PANTHER" id="PTHR24220">
    <property type="entry name" value="IMPORT ATP-BINDING PROTEIN"/>
    <property type="match status" value="1"/>
</dbReference>
<dbReference type="Pfam" id="PF00005">
    <property type="entry name" value="ABC_tran"/>
    <property type="match status" value="1"/>
</dbReference>
<protein>
    <submittedName>
        <fullName evidence="2">Putative ABC transport system ATP-binding protein</fullName>
    </submittedName>
</protein>
<evidence type="ECO:0000259" key="1">
    <source>
        <dbReference type="Pfam" id="PF00005"/>
    </source>
</evidence>
<feature type="domain" description="ABC transporter" evidence="1">
    <location>
        <begin position="25"/>
        <end position="75"/>
    </location>
</feature>
<name>A0A1G9H9M8_9MICO</name>
<dbReference type="GO" id="GO:0016887">
    <property type="term" value="F:ATP hydrolysis activity"/>
    <property type="evidence" value="ECO:0007669"/>
    <property type="project" value="InterPro"/>
</dbReference>
<dbReference type="EMBL" id="FNFU01000028">
    <property type="protein sequence ID" value="SDL09589.1"/>
    <property type="molecule type" value="Genomic_DNA"/>
</dbReference>
<dbReference type="SUPFAM" id="SSF52540">
    <property type="entry name" value="P-loop containing nucleoside triphosphate hydrolases"/>
    <property type="match status" value="1"/>
</dbReference>
<proteinExistence type="predicted"/>
<keyword evidence="3" id="KW-1185">Reference proteome</keyword>
<dbReference type="Gene3D" id="3.40.50.300">
    <property type="entry name" value="P-loop containing nucleotide triphosphate hydrolases"/>
    <property type="match status" value="1"/>
</dbReference>
<keyword evidence="2" id="KW-0547">Nucleotide-binding</keyword>
<dbReference type="InterPro" id="IPR003439">
    <property type="entry name" value="ABC_transporter-like_ATP-bd"/>
</dbReference>
<keyword evidence="2" id="KW-0067">ATP-binding</keyword>